<dbReference type="Proteomes" id="UP001251374">
    <property type="component" value="Unassembled WGS sequence"/>
</dbReference>
<dbReference type="RefSeq" id="WP_309724912.1">
    <property type="nucleotide sequence ID" value="NZ_JARWAM010000019.1"/>
</dbReference>
<evidence type="ECO:0000313" key="2">
    <source>
        <dbReference type="Proteomes" id="UP001251374"/>
    </source>
</evidence>
<dbReference type="Gene3D" id="3.40.50.11190">
    <property type="match status" value="1"/>
</dbReference>
<dbReference type="NCBIfam" id="TIGR03590">
    <property type="entry name" value="PseG"/>
    <property type="match status" value="1"/>
</dbReference>
<name>A0ABU1HJ52_9GAMM</name>
<dbReference type="GO" id="GO:0016787">
    <property type="term" value="F:hydrolase activity"/>
    <property type="evidence" value="ECO:0007669"/>
    <property type="project" value="UniProtKB-KW"/>
</dbReference>
<dbReference type="PANTHER" id="PTHR21015:SF22">
    <property type="entry name" value="GLYCOSYLTRANSFERASE"/>
    <property type="match status" value="1"/>
</dbReference>
<keyword evidence="1" id="KW-0378">Hydrolase</keyword>
<comment type="caution">
    <text evidence="1">The sequence shown here is derived from an EMBL/GenBank/DDBJ whole genome shotgun (WGS) entry which is preliminary data.</text>
</comment>
<protein>
    <submittedName>
        <fullName evidence="1">UDP-2,4-diacetamido-2,4, 6-trideoxy-beta-L-altropyranose hydrolase</fullName>
        <ecNumber evidence="1">3.6.1.57</ecNumber>
    </submittedName>
</protein>
<dbReference type="InterPro" id="IPR020023">
    <property type="entry name" value="PseG"/>
</dbReference>
<dbReference type="EC" id="3.6.1.57" evidence="1"/>
<evidence type="ECO:0000313" key="1">
    <source>
        <dbReference type="EMBL" id="MDR5907505.1"/>
    </source>
</evidence>
<organism evidence="1 2">
    <name type="scientific">Franzmannia qiaohouensis</name>
    <dbReference type="NCBI Taxonomy" id="1329370"/>
    <lineage>
        <taxon>Bacteria</taxon>
        <taxon>Pseudomonadati</taxon>
        <taxon>Pseudomonadota</taxon>
        <taxon>Gammaproteobacteria</taxon>
        <taxon>Oceanospirillales</taxon>
        <taxon>Halomonadaceae</taxon>
        <taxon>Franzmannia</taxon>
    </lineage>
</organism>
<accession>A0ABU1HJ52</accession>
<reference evidence="1 2" key="1">
    <citation type="submission" date="2023-04" db="EMBL/GenBank/DDBJ databases">
        <title>A long-awaited taxogenomic arrangement of the family Halomonadaceae.</title>
        <authorList>
            <person name="De La Haba R."/>
            <person name="Chuvochina M."/>
            <person name="Wittouck S."/>
            <person name="Arahal D.R."/>
            <person name="Sanchez-Porro C."/>
            <person name="Hugenholtz P."/>
            <person name="Ventosa A."/>
        </authorList>
    </citation>
    <scope>NUCLEOTIDE SEQUENCE [LARGE SCALE GENOMIC DNA]</scope>
    <source>
        <strain evidence="1 2">DSM 26770</strain>
    </source>
</reference>
<dbReference type="PANTHER" id="PTHR21015">
    <property type="entry name" value="UDP-N-ACETYLGLUCOSAMINE--N-ACETYLMURAMYL-(PENTAPEPTIDE) PYROPHOSPHORYL-UNDECAPRENOL N-ACETYLGLUCOSAMINE TRANSFERASE 1"/>
    <property type="match status" value="1"/>
</dbReference>
<dbReference type="EMBL" id="JARWAM010000019">
    <property type="protein sequence ID" value="MDR5907505.1"/>
    <property type="molecule type" value="Genomic_DNA"/>
</dbReference>
<gene>
    <name evidence="1" type="primary">pseG</name>
    <name evidence="1" type="ORF">QC821_19695</name>
</gene>
<keyword evidence="2" id="KW-1185">Reference proteome</keyword>
<proteinExistence type="predicted"/>
<dbReference type="Gene3D" id="3.40.50.2000">
    <property type="entry name" value="Glycogen Phosphorylase B"/>
    <property type="match status" value="1"/>
</dbReference>
<dbReference type="SUPFAM" id="SSF53756">
    <property type="entry name" value="UDP-Glycosyltransferase/glycogen phosphorylase"/>
    <property type="match status" value="1"/>
</dbReference>
<sequence length="367" mass="40287">MTAIVDPMSVVFRVDASIDIGTGHVMRCLTLADALSSKGVDCHFVSRELHGNLIEQTRLRGYTVHVLPAPCDKTYLAQEPPYASWLGVDWLTDAAESSSVLRDLNPEWLVLDHYALDGRWEEATRQHWQRLFVIDDLADRTHIADLLLDQNLGRQVSDYKSLLPEHAHCLVGPQYALLRPEFAELRPYSLMRREAGALRHLLISLGGVDKDNATGTVLRTLQDCPLPEDCTITVVMGGHAPHLDDVQAAAATMTWPTEVVINVSDMAKRMAEADLAIGAAGSSSWERCCLGLPTLLLILAENQKQIAHAMDASGAALILGDPTQLDKLSVRWESLTQSHVLAQVSKTARSVTAGNGSEIAYELMQKI</sequence>